<feature type="region of interest" description="Disordered" evidence="9">
    <location>
        <begin position="828"/>
        <end position="877"/>
    </location>
</feature>
<protein>
    <recommendedName>
        <fullName evidence="1">non-specific serine/threonine protein kinase</fullName>
        <ecNumber evidence="1">2.7.11.1</ecNumber>
    </recommendedName>
</protein>
<feature type="compositionally biased region" description="Polar residues" evidence="9">
    <location>
        <begin position="800"/>
        <end position="813"/>
    </location>
</feature>
<evidence type="ECO:0000256" key="9">
    <source>
        <dbReference type="SAM" id="MobiDB-lite"/>
    </source>
</evidence>
<feature type="compositionally biased region" description="Pro residues" evidence="9">
    <location>
        <begin position="339"/>
        <end position="349"/>
    </location>
</feature>
<keyword evidence="3" id="KW-0808">Transferase</keyword>
<feature type="region of interest" description="Disordered" evidence="9">
    <location>
        <begin position="930"/>
        <end position="1095"/>
    </location>
</feature>
<proteinExistence type="predicted"/>
<evidence type="ECO:0000259" key="10">
    <source>
        <dbReference type="PROSITE" id="PS50011"/>
    </source>
</evidence>
<sequence>MYRLSGGFAHVYVVQSAVPIDNNSRHVLKRIAVADQNMLREVQKEVEVMRKLSGHPNIVKFIDASWHTLPNGTYEVFILMEFCAGGGMIDMMNRRLRERLTEAEILRIFTDVCEGVAVMHNQNPPLLHRDLKIENILQASPDLYKLCDFGSSVPVPARHPSSVQELRELEADLGRHTTLQYRAPEMVDVYQRRPVDQKSDIWALGVLLYKLCYYTTPFEEHGPLAILNVQYRIPPYPVYSRELNALIASMLRELGSQRPSVFELLNTVHQLRGTKSRFHYVVTPQRPISFRSQSSIPQKAGLGELPTTHSSSGQSNNVSSISHSLTPESIIPMRRGRPIPSPQNPSPVPPKEEKEASKESKNPWIPSKPVITQHKLDDAWLVPGSGNKKPEETVAAGFSDSFSAVMAGKISPRHTAVQPVLPAKKVNHPKDAFDGLAIIPRTQAAPTLGEAAQNYKTGLNIRNKPPPIRGVISRSPLPQPTETTSGTVSPRMSASRTGLAAYRSPSLSVEERFPSLDDLDRSWKPPTSAPRPFVSYPVLQAESSVKVTLNPDPNLLTTPRLGEAKDVNANSALTKELSRTDSIQPPIVTSNSPSQISPASKVRPFANSLDRSDKKDIPIGGSPTKYRPSKPALARKRLSSQFKVEGQLISVPPSSKDWLTGDDLSPNSDILSSSKKDTSILAATASSKLPSYNAPSNWLSTKSDPSANSLSSQVSYQPEGKSPNRDSTNLLRTRSPEPLRTYDSSSDEAEGPEEIDKSLSPSKNLQNNRRQSSVHDLVDLYGGASLGQQPKEGTVPPRSPMTSRLPNQRTSETLVDISIPPESASNLLSLPIASKSRAESHSRSRSTSPNEAKFNQSRDLFSKPSPTSSTNEWRDKRPQSMFIFPKSKPDAPALLQLPTEELRPKRVGRRSSISDMVDLYENLVISSKQKIPPPVAQKPSALKGKTPSPVHSRFPVISPISPSSSSKPSNPPPFAKPIPRRAPTFDSSIEDKLKIPMKEDPDIRSSPNRRRSVSPHSGNSTLPTKSLLVEQSPTSESIPETSSDPIISSPAPERPYQGVSQLISQWQRKTEEAEASRQLPTRARPFGVRPLRGRG</sequence>
<dbReference type="GO" id="GO:0005524">
    <property type="term" value="F:ATP binding"/>
    <property type="evidence" value="ECO:0007669"/>
    <property type="project" value="UniProtKB-KW"/>
</dbReference>
<feature type="compositionally biased region" description="Basic and acidic residues" evidence="9">
    <location>
        <begin position="350"/>
        <end position="361"/>
    </location>
</feature>
<dbReference type="Gene3D" id="1.10.510.10">
    <property type="entry name" value="Transferase(Phosphotransferase) domain 1"/>
    <property type="match status" value="1"/>
</dbReference>
<evidence type="ECO:0000256" key="7">
    <source>
        <dbReference type="ARBA" id="ARBA00047899"/>
    </source>
</evidence>
<dbReference type="PANTHER" id="PTHR22967">
    <property type="entry name" value="SERINE/THREONINE PROTEIN KINASE"/>
    <property type="match status" value="1"/>
</dbReference>
<dbReference type="SUPFAM" id="SSF56112">
    <property type="entry name" value="Protein kinase-like (PK-like)"/>
    <property type="match status" value="1"/>
</dbReference>
<feature type="region of interest" description="Disordered" evidence="9">
    <location>
        <begin position="292"/>
        <end position="370"/>
    </location>
</feature>
<feature type="compositionally biased region" description="Polar residues" evidence="9">
    <location>
        <begin position="699"/>
        <end position="716"/>
    </location>
</feature>
<dbReference type="Pfam" id="PF00069">
    <property type="entry name" value="Pkinase"/>
    <property type="match status" value="1"/>
</dbReference>
<dbReference type="PANTHER" id="PTHR22967:SF57">
    <property type="entry name" value="AUXILIN, ISOFORM A-RELATED"/>
    <property type="match status" value="1"/>
</dbReference>
<feature type="compositionally biased region" description="Polar residues" evidence="9">
    <location>
        <begin position="759"/>
        <end position="771"/>
    </location>
</feature>
<dbReference type="AlphaFoldDB" id="A0AAV5AI30"/>
<dbReference type="GO" id="GO:0005737">
    <property type="term" value="C:cytoplasm"/>
    <property type="evidence" value="ECO:0007669"/>
    <property type="project" value="TreeGrafter"/>
</dbReference>
<evidence type="ECO:0000256" key="8">
    <source>
        <dbReference type="ARBA" id="ARBA00048679"/>
    </source>
</evidence>
<dbReference type="InterPro" id="IPR011009">
    <property type="entry name" value="Kinase-like_dom_sf"/>
</dbReference>
<feature type="compositionally biased region" description="Low complexity" evidence="9">
    <location>
        <begin position="1032"/>
        <end position="1050"/>
    </location>
</feature>
<dbReference type="SMART" id="SM00220">
    <property type="entry name" value="S_TKc"/>
    <property type="match status" value="1"/>
</dbReference>
<keyword evidence="2" id="KW-0723">Serine/threonine-protein kinase</keyword>
<feature type="compositionally biased region" description="Polar residues" evidence="9">
    <location>
        <begin position="480"/>
        <end position="495"/>
    </location>
</feature>
<feature type="region of interest" description="Disordered" evidence="9">
    <location>
        <begin position="458"/>
        <end position="495"/>
    </location>
</feature>
<feature type="compositionally biased region" description="Polar residues" evidence="9">
    <location>
        <begin position="1058"/>
        <end position="1067"/>
    </location>
</feature>
<organism evidence="11 12">
    <name type="scientific">Clathrus columnatus</name>
    <dbReference type="NCBI Taxonomy" id="1419009"/>
    <lineage>
        <taxon>Eukaryota</taxon>
        <taxon>Fungi</taxon>
        <taxon>Dikarya</taxon>
        <taxon>Basidiomycota</taxon>
        <taxon>Agaricomycotina</taxon>
        <taxon>Agaricomycetes</taxon>
        <taxon>Phallomycetidae</taxon>
        <taxon>Phallales</taxon>
        <taxon>Clathraceae</taxon>
        <taxon>Clathrus</taxon>
    </lineage>
</organism>
<dbReference type="Proteomes" id="UP001050691">
    <property type="component" value="Unassembled WGS sequence"/>
</dbReference>
<comment type="catalytic activity">
    <reaction evidence="8">
        <text>L-seryl-[protein] + ATP = O-phospho-L-seryl-[protein] + ADP + H(+)</text>
        <dbReference type="Rhea" id="RHEA:17989"/>
        <dbReference type="Rhea" id="RHEA-COMP:9863"/>
        <dbReference type="Rhea" id="RHEA-COMP:11604"/>
        <dbReference type="ChEBI" id="CHEBI:15378"/>
        <dbReference type="ChEBI" id="CHEBI:29999"/>
        <dbReference type="ChEBI" id="CHEBI:30616"/>
        <dbReference type="ChEBI" id="CHEBI:83421"/>
        <dbReference type="ChEBI" id="CHEBI:456216"/>
        <dbReference type="EC" id="2.7.11.1"/>
    </reaction>
</comment>
<evidence type="ECO:0000313" key="12">
    <source>
        <dbReference type="Proteomes" id="UP001050691"/>
    </source>
</evidence>
<evidence type="ECO:0000256" key="5">
    <source>
        <dbReference type="ARBA" id="ARBA00022777"/>
    </source>
</evidence>
<feature type="compositionally biased region" description="Polar residues" evidence="9">
    <location>
        <begin position="845"/>
        <end position="871"/>
    </location>
</feature>
<dbReference type="InterPro" id="IPR000719">
    <property type="entry name" value="Prot_kinase_dom"/>
</dbReference>
<keyword evidence="6" id="KW-0067">ATP-binding</keyword>
<dbReference type="PROSITE" id="PS50011">
    <property type="entry name" value="PROTEIN_KINASE_DOM"/>
    <property type="match status" value="1"/>
</dbReference>
<name>A0AAV5AI30_9AGAM</name>
<keyword evidence="4" id="KW-0547">Nucleotide-binding</keyword>
<accession>A0AAV5AI30</accession>
<dbReference type="EC" id="2.7.11.1" evidence="1"/>
<feature type="compositionally biased region" description="Basic and acidic residues" evidence="9">
    <location>
        <begin position="989"/>
        <end position="1003"/>
    </location>
</feature>
<keyword evidence="5" id="KW-0418">Kinase</keyword>
<feature type="compositionally biased region" description="Low complexity" evidence="9">
    <location>
        <begin position="310"/>
        <end position="324"/>
    </location>
</feature>
<feature type="region of interest" description="Disordered" evidence="9">
    <location>
        <begin position="699"/>
        <end position="813"/>
    </location>
</feature>
<feature type="compositionally biased region" description="Polar residues" evidence="9">
    <location>
        <begin position="580"/>
        <end position="598"/>
    </location>
</feature>
<evidence type="ECO:0000256" key="4">
    <source>
        <dbReference type="ARBA" id="ARBA00022741"/>
    </source>
</evidence>
<evidence type="ECO:0000256" key="6">
    <source>
        <dbReference type="ARBA" id="ARBA00022840"/>
    </source>
</evidence>
<feature type="compositionally biased region" description="Low complexity" evidence="9">
    <location>
        <begin position="952"/>
        <end position="968"/>
    </location>
</feature>
<dbReference type="GO" id="GO:0007015">
    <property type="term" value="P:actin filament organization"/>
    <property type="evidence" value="ECO:0007669"/>
    <property type="project" value="TreeGrafter"/>
</dbReference>
<dbReference type="GO" id="GO:0004674">
    <property type="term" value="F:protein serine/threonine kinase activity"/>
    <property type="evidence" value="ECO:0007669"/>
    <property type="project" value="UniProtKB-KW"/>
</dbReference>
<evidence type="ECO:0000313" key="11">
    <source>
        <dbReference type="EMBL" id="GJJ13173.1"/>
    </source>
</evidence>
<dbReference type="GO" id="GO:0000147">
    <property type="term" value="P:actin cortical patch assembly"/>
    <property type="evidence" value="ECO:0007669"/>
    <property type="project" value="TreeGrafter"/>
</dbReference>
<gene>
    <name evidence="11" type="ORF">Clacol_007424</name>
</gene>
<comment type="caution">
    <text evidence="11">The sequence shown here is derived from an EMBL/GenBank/DDBJ whole genome shotgun (WGS) entry which is preliminary data.</text>
</comment>
<evidence type="ECO:0000256" key="1">
    <source>
        <dbReference type="ARBA" id="ARBA00012513"/>
    </source>
</evidence>
<feature type="region of interest" description="Disordered" evidence="9">
    <location>
        <begin position="575"/>
        <end position="633"/>
    </location>
</feature>
<keyword evidence="12" id="KW-1185">Reference proteome</keyword>
<dbReference type="EMBL" id="BPWL01000008">
    <property type="protein sequence ID" value="GJJ13173.1"/>
    <property type="molecule type" value="Genomic_DNA"/>
</dbReference>
<feature type="domain" description="Protein kinase" evidence="10">
    <location>
        <begin position="1"/>
        <end position="272"/>
    </location>
</feature>
<comment type="catalytic activity">
    <reaction evidence="7">
        <text>L-threonyl-[protein] + ATP = O-phospho-L-threonyl-[protein] + ADP + H(+)</text>
        <dbReference type="Rhea" id="RHEA:46608"/>
        <dbReference type="Rhea" id="RHEA-COMP:11060"/>
        <dbReference type="Rhea" id="RHEA-COMP:11605"/>
        <dbReference type="ChEBI" id="CHEBI:15378"/>
        <dbReference type="ChEBI" id="CHEBI:30013"/>
        <dbReference type="ChEBI" id="CHEBI:30616"/>
        <dbReference type="ChEBI" id="CHEBI:61977"/>
        <dbReference type="ChEBI" id="CHEBI:456216"/>
        <dbReference type="EC" id="2.7.11.1"/>
    </reaction>
</comment>
<evidence type="ECO:0000256" key="2">
    <source>
        <dbReference type="ARBA" id="ARBA00022527"/>
    </source>
</evidence>
<evidence type="ECO:0000256" key="3">
    <source>
        <dbReference type="ARBA" id="ARBA00022679"/>
    </source>
</evidence>
<reference evidence="11" key="1">
    <citation type="submission" date="2021-10" db="EMBL/GenBank/DDBJ databases">
        <title>De novo Genome Assembly of Clathrus columnatus (Basidiomycota, Fungi) Using Illumina and Nanopore Sequence Data.</title>
        <authorList>
            <person name="Ogiso-Tanaka E."/>
            <person name="Itagaki H."/>
            <person name="Hosoya T."/>
            <person name="Hosaka K."/>
        </authorList>
    </citation>
    <scope>NUCLEOTIDE SEQUENCE</scope>
    <source>
        <strain evidence="11">MO-923</strain>
    </source>
</reference>